<evidence type="ECO:0000256" key="3">
    <source>
        <dbReference type="ARBA" id="ARBA00023015"/>
    </source>
</evidence>
<evidence type="ECO:0000256" key="7">
    <source>
        <dbReference type="SAM" id="MobiDB-lite"/>
    </source>
</evidence>
<dbReference type="GO" id="GO:0045892">
    <property type="term" value="P:negative regulation of DNA-templated transcription"/>
    <property type="evidence" value="ECO:0007669"/>
    <property type="project" value="UniProtKB-UniRule"/>
</dbReference>
<comment type="caution">
    <text evidence="9">The sequence shown here is derived from an EMBL/GenBank/DDBJ whole genome shotgun (WGS) entry which is preliminary data.</text>
</comment>
<dbReference type="EMBL" id="NMUH01000360">
    <property type="protein sequence ID" value="MQL77661.1"/>
    <property type="molecule type" value="Genomic_DNA"/>
</dbReference>
<gene>
    <name evidence="9" type="ORF">Taro_010075</name>
</gene>
<evidence type="ECO:0000256" key="5">
    <source>
        <dbReference type="ARBA" id="ARBA00023242"/>
    </source>
</evidence>
<dbReference type="PROSITE" id="PS51754">
    <property type="entry name" value="OVATE"/>
    <property type="match status" value="1"/>
</dbReference>
<dbReference type="InterPro" id="IPR038933">
    <property type="entry name" value="Ovate"/>
</dbReference>
<dbReference type="OrthoDB" id="1928390at2759"/>
<proteinExistence type="predicted"/>
<keyword evidence="3 6" id="KW-0805">Transcription regulation</keyword>
<keyword evidence="5 6" id="KW-0539">Nucleus</keyword>
<dbReference type="AlphaFoldDB" id="A0A843U2A2"/>
<keyword evidence="4 6" id="KW-0804">Transcription</keyword>
<evidence type="ECO:0000313" key="9">
    <source>
        <dbReference type="EMBL" id="MQL77661.1"/>
    </source>
</evidence>
<dbReference type="Pfam" id="PF04844">
    <property type="entry name" value="Ovate"/>
    <property type="match status" value="1"/>
</dbReference>
<name>A0A843U2A2_COLES</name>
<feature type="region of interest" description="Disordered" evidence="7">
    <location>
        <begin position="73"/>
        <end position="118"/>
    </location>
</feature>
<dbReference type="GO" id="GO:0005634">
    <property type="term" value="C:nucleus"/>
    <property type="evidence" value="ECO:0007669"/>
    <property type="project" value="UniProtKB-SubCell"/>
</dbReference>
<dbReference type="PANTHER" id="PTHR33057:SF70">
    <property type="entry name" value="TRANSCRIPTION REPRESSOR-RELATED"/>
    <property type="match status" value="1"/>
</dbReference>
<evidence type="ECO:0000256" key="1">
    <source>
        <dbReference type="ARBA" id="ARBA00004123"/>
    </source>
</evidence>
<feature type="compositionally biased region" description="Low complexity" evidence="7">
    <location>
        <begin position="73"/>
        <end position="105"/>
    </location>
</feature>
<organism evidence="9 10">
    <name type="scientific">Colocasia esculenta</name>
    <name type="common">Wild taro</name>
    <name type="synonym">Arum esculentum</name>
    <dbReference type="NCBI Taxonomy" id="4460"/>
    <lineage>
        <taxon>Eukaryota</taxon>
        <taxon>Viridiplantae</taxon>
        <taxon>Streptophyta</taxon>
        <taxon>Embryophyta</taxon>
        <taxon>Tracheophyta</taxon>
        <taxon>Spermatophyta</taxon>
        <taxon>Magnoliopsida</taxon>
        <taxon>Liliopsida</taxon>
        <taxon>Araceae</taxon>
        <taxon>Aroideae</taxon>
        <taxon>Colocasieae</taxon>
        <taxon>Colocasia</taxon>
    </lineage>
</organism>
<reference evidence="9" key="1">
    <citation type="submission" date="2017-07" db="EMBL/GenBank/DDBJ databases">
        <title>Taro Niue Genome Assembly and Annotation.</title>
        <authorList>
            <person name="Atibalentja N."/>
            <person name="Keating K."/>
            <person name="Fields C.J."/>
        </authorList>
    </citation>
    <scope>NUCLEOTIDE SEQUENCE</scope>
    <source>
        <strain evidence="9">Niue_2</strain>
        <tissue evidence="9">Leaf</tissue>
    </source>
</reference>
<protein>
    <recommendedName>
        <fullName evidence="6">Transcription repressor</fullName>
    </recommendedName>
    <alternativeName>
        <fullName evidence="6">Ovate family protein</fullName>
    </alternativeName>
</protein>
<evidence type="ECO:0000256" key="4">
    <source>
        <dbReference type="ARBA" id="ARBA00023163"/>
    </source>
</evidence>
<dbReference type="PANTHER" id="PTHR33057">
    <property type="entry name" value="TRANSCRIPTION REPRESSOR OFP7-RELATED"/>
    <property type="match status" value="1"/>
</dbReference>
<comment type="subcellular location">
    <subcellularLocation>
        <location evidence="1 6">Nucleus</location>
    </subcellularLocation>
</comment>
<sequence>MSSSAKRKLLLRRPVALDLGCSCRRTKLAYLFSFPPSKPKTHYHSAPNKHQHPPPHHPFWSYYPFSPTTATTSPFDTSRYPSSTSATTPSPYDDDPASSPFSDATWATKPKPPADKEKLPAIRVSPGAGRRRPVAESVAVVKDSQDPYMDFGDSMLQMILEKEIYAWEDLRELLHRFLALNSPCHHDAILRAFSEIYNIIFAAAAST</sequence>
<dbReference type="InterPro" id="IPR006458">
    <property type="entry name" value="Ovate_C"/>
</dbReference>
<dbReference type="Proteomes" id="UP000652761">
    <property type="component" value="Unassembled WGS sequence"/>
</dbReference>
<evidence type="ECO:0000259" key="8">
    <source>
        <dbReference type="PROSITE" id="PS51754"/>
    </source>
</evidence>
<evidence type="ECO:0000256" key="2">
    <source>
        <dbReference type="ARBA" id="ARBA00022491"/>
    </source>
</evidence>
<dbReference type="NCBIfam" id="TIGR01568">
    <property type="entry name" value="A_thal_3678"/>
    <property type="match status" value="1"/>
</dbReference>
<comment type="function">
    <text evidence="6">Transcriptional repressor that regulates multiple aspects of plant growth and development.</text>
</comment>
<feature type="domain" description="OVATE" evidence="8">
    <location>
        <begin position="140"/>
        <end position="199"/>
    </location>
</feature>
<keyword evidence="2 6" id="KW-0678">Repressor</keyword>
<evidence type="ECO:0000313" key="10">
    <source>
        <dbReference type="Proteomes" id="UP000652761"/>
    </source>
</evidence>
<evidence type="ECO:0000256" key="6">
    <source>
        <dbReference type="RuleBase" id="RU367028"/>
    </source>
</evidence>
<accession>A0A843U2A2</accession>
<keyword evidence="10" id="KW-1185">Reference proteome</keyword>